<gene>
    <name evidence="6" type="ORF">O9G_003254</name>
</gene>
<evidence type="ECO:0000259" key="5">
    <source>
        <dbReference type="PROSITE" id="PS50600"/>
    </source>
</evidence>
<sequence length="573" mass="66724">MGDKKLNDILHSNIRESRTRKPAVPILKSRNATEENEFTEKKYERRKSIKKKYTKGSEIRKMDVEIEGKEEGESVSRVAGEMEEDLIIEYDDDVDTKHLDGPSFISVVEEAKQQVEKVVDDKKKDHRNVVKVGDACAIKLSTETESGPASPSIKMPEFSRVDKVDTTPRKKQQTKQEFIEFESDEEKFDEKNIVNEKSNLNEKNNLNENNNLINLLINADDSLIKNSSETSLEIEEAKPNKKIIEIPINLNNEMKEKKKRKTKEGENETEKKPKPKKVKELEKGQKKISPSFIATSTTTPTIEIKVDYYYSPNRLFNKSVVLEFTIDALLRVKTKEPTIFMLSESLIFRFEKYQRVYIYANRKVDRRCFVFCVNPVSANAVRDNLIEMHNEEKINEIVVRFKISQDVVKENKDDVEYIPKTSNSKSFYSNERIILPKRMTRSSLDYFSYENGGLEITLPSFATPIYIPTKEERMNPGMELFIFKGITLYVADLRRLNDGEFLSDNIINFYLMHLFDEKYSTIKSNIHLMSTHFYSSFKASYAKYKKIIKSTNPDEVSIYPHEDVKRWTKNNLL</sequence>
<evidence type="ECO:0000256" key="3">
    <source>
        <dbReference type="ARBA" id="ARBA00022801"/>
    </source>
</evidence>
<feature type="compositionally biased region" description="Basic and acidic residues" evidence="4">
    <location>
        <begin position="263"/>
        <end position="281"/>
    </location>
</feature>
<keyword evidence="3" id="KW-0378">Hydrolase</keyword>
<reference evidence="6 7" key="1">
    <citation type="journal article" date="2013" name="Curr. Biol.">
        <title>Shared signatures of parasitism and phylogenomics unite Cryptomycota and microsporidia.</title>
        <authorList>
            <person name="James T.Y."/>
            <person name="Pelin A."/>
            <person name="Bonen L."/>
            <person name="Ahrendt S."/>
            <person name="Sain D."/>
            <person name="Corradi N."/>
            <person name="Stajich J.E."/>
        </authorList>
    </citation>
    <scope>NUCLEOTIDE SEQUENCE [LARGE SCALE GENOMIC DNA]</scope>
    <source>
        <strain evidence="6 7">CSF55</strain>
    </source>
</reference>
<comment type="similarity">
    <text evidence="1">Belongs to the peptidase C48 family.</text>
</comment>
<evidence type="ECO:0000256" key="4">
    <source>
        <dbReference type="SAM" id="MobiDB-lite"/>
    </source>
</evidence>
<dbReference type="GO" id="GO:0019783">
    <property type="term" value="F:ubiquitin-like protein peptidase activity"/>
    <property type="evidence" value="ECO:0007669"/>
    <property type="project" value="UniProtKB-ARBA"/>
</dbReference>
<keyword evidence="2" id="KW-0645">Protease</keyword>
<dbReference type="HOGENOM" id="CLU_475792_0_0_1"/>
<dbReference type="PROSITE" id="PS50600">
    <property type="entry name" value="ULP_PROTEASE"/>
    <property type="match status" value="1"/>
</dbReference>
<dbReference type="InterPro" id="IPR038765">
    <property type="entry name" value="Papain-like_cys_pep_sf"/>
</dbReference>
<dbReference type="Proteomes" id="UP000030755">
    <property type="component" value="Unassembled WGS sequence"/>
</dbReference>
<keyword evidence="7" id="KW-1185">Reference proteome</keyword>
<name>A0A075AT00_ROZAC</name>
<dbReference type="GO" id="GO:0006508">
    <property type="term" value="P:proteolysis"/>
    <property type="evidence" value="ECO:0007669"/>
    <property type="project" value="UniProtKB-KW"/>
</dbReference>
<dbReference type="Gene3D" id="3.40.395.10">
    <property type="entry name" value="Adenoviral Proteinase, Chain A"/>
    <property type="match status" value="1"/>
</dbReference>
<proteinExistence type="inferred from homology"/>
<evidence type="ECO:0000256" key="2">
    <source>
        <dbReference type="ARBA" id="ARBA00022670"/>
    </source>
</evidence>
<feature type="domain" description="Ubiquitin-like protease family profile" evidence="5">
    <location>
        <begin position="486"/>
        <end position="573"/>
    </location>
</feature>
<accession>A0A075AT00</accession>
<organism evidence="6 7">
    <name type="scientific">Rozella allomycis (strain CSF55)</name>
    <dbReference type="NCBI Taxonomy" id="988480"/>
    <lineage>
        <taxon>Eukaryota</taxon>
        <taxon>Fungi</taxon>
        <taxon>Fungi incertae sedis</taxon>
        <taxon>Cryptomycota</taxon>
        <taxon>Cryptomycota incertae sedis</taxon>
        <taxon>Rozella</taxon>
    </lineage>
</organism>
<dbReference type="GO" id="GO:0008234">
    <property type="term" value="F:cysteine-type peptidase activity"/>
    <property type="evidence" value="ECO:0007669"/>
    <property type="project" value="InterPro"/>
</dbReference>
<feature type="region of interest" description="Disordered" evidence="4">
    <location>
        <begin position="254"/>
        <end position="281"/>
    </location>
</feature>
<dbReference type="EMBL" id="KE561064">
    <property type="protein sequence ID" value="EPZ33393.1"/>
    <property type="molecule type" value="Genomic_DNA"/>
</dbReference>
<evidence type="ECO:0000256" key="1">
    <source>
        <dbReference type="ARBA" id="ARBA00005234"/>
    </source>
</evidence>
<dbReference type="AlphaFoldDB" id="A0A075AT00"/>
<evidence type="ECO:0000313" key="6">
    <source>
        <dbReference type="EMBL" id="EPZ33393.1"/>
    </source>
</evidence>
<feature type="region of interest" description="Disordered" evidence="4">
    <location>
        <begin position="20"/>
        <end position="46"/>
    </location>
</feature>
<evidence type="ECO:0000313" key="7">
    <source>
        <dbReference type="Proteomes" id="UP000030755"/>
    </source>
</evidence>
<protein>
    <recommendedName>
        <fullName evidence="5">Ubiquitin-like protease family profile domain-containing protein</fullName>
    </recommendedName>
</protein>
<dbReference type="InterPro" id="IPR003653">
    <property type="entry name" value="Peptidase_C48_C"/>
</dbReference>
<dbReference type="OrthoDB" id="442460at2759"/>
<dbReference type="SUPFAM" id="SSF54001">
    <property type="entry name" value="Cysteine proteinases"/>
    <property type="match status" value="1"/>
</dbReference>